<evidence type="ECO:0000313" key="1">
    <source>
        <dbReference type="EMBL" id="KAK9160820.1"/>
    </source>
</evidence>
<accession>A0AAP0KZ15</accession>
<sequence>MYSYSTIPQRFADAREVENNEDILKAFRKIEIIKPLMESIMRISNYDEGLKEFFESKDKFLRESKKNLG</sequence>
<keyword evidence="2" id="KW-1185">Reference proteome</keyword>
<comment type="caution">
    <text evidence="1">The sequence shown here is derived from an EMBL/GenBank/DDBJ whole genome shotgun (WGS) entry which is preliminary data.</text>
</comment>
<proteinExistence type="predicted"/>
<gene>
    <name evidence="1" type="ORF">Syun_007161</name>
</gene>
<dbReference type="Proteomes" id="UP001420932">
    <property type="component" value="Unassembled WGS sequence"/>
</dbReference>
<reference evidence="1 2" key="1">
    <citation type="submission" date="2024-01" db="EMBL/GenBank/DDBJ databases">
        <title>Genome assemblies of Stephania.</title>
        <authorList>
            <person name="Yang L."/>
        </authorList>
    </citation>
    <scope>NUCLEOTIDE SEQUENCE [LARGE SCALE GENOMIC DNA]</scope>
    <source>
        <strain evidence="1">YNDBR</strain>
        <tissue evidence="1">Leaf</tissue>
    </source>
</reference>
<protein>
    <submittedName>
        <fullName evidence="1">Uncharacterized protein</fullName>
    </submittedName>
</protein>
<evidence type="ECO:0000313" key="2">
    <source>
        <dbReference type="Proteomes" id="UP001420932"/>
    </source>
</evidence>
<name>A0AAP0KZ15_9MAGN</name>
<dbReference type="EMBL" id="JBBNAF010000003">
    <property type="protein sequence ID" value="KAK9160820.1"/>
    <property type="molecule type" value="Genomic_DNA"/>
</dbReference>
<organism evidence="1 2">
    <name type="scientific">Stephania yunnanensis</name>
    <dbReference type="NCBI Taxonomy" id="152371"/>
    <lineage>
        <taxon>Eukaryota</taxon>
        <taxon>Viridiplantae</taxon>
        <taxon>Streptophyta</taxon>
        <taxon>Embryophyta</taxon>
        <taxon>Tracheophyta</taxon>
        <taxon>Spermatophyta</taxon>
        <taxon>Magnoliopsida</taxon>
        <taxon>Ranunculales</taxon>
        <taxon>Menispermaceae</taxon>
        <taxon>Menispermoideae</taxon>
        <taxon>Cissampelideae</taxon>
        <taxon>Stephania</taxon>
    </lineage>
</organism>
<dbReference type="AlphaFoldDB" id="A0AAP0KZ15"/>